<dbReference type="InterPro" id="IPR009922">
    <property type="entry name" value="DUF1457"/>
</dbReference>
<evidence type="ECO:0008006" key="3">
    <source>
        <dbReference type="Google" id="ProtNLM"/>
    </source>
</evidence>
<proteinExistence type="predicted"/>
<accession>A7HTR7</accession>
<protein>
    <recommendedName>
        <fullName evidence="3">PAS domain-containing protein</fullName>
    </recommendedName>
</protein>
<evidence type="ECO:0000313" key="1">
    <source>
        <dbReference type="EMBL" id="ABS63300.1"/>
    </source>
</evidence>
<gene>
    <name evidence="1" type="ordered locus">Plav_1681</name>
</gene>
<dbReference type="Pfam" id="PF07310">
    <property type="entry name" value="PAS_5"/>
    <property type="match status" value="1"/>
</dbReference>
<dbReference type="AlphaFoldDB" id="A7HTR7"/>
<sequence length="186" mass="20525">MSNDERSAPAGGAAPRVPPSAAVQAEYWGEPETIRPHLTAQAPLAVLDYWLELRGTRPFPSRGQFNPMAMRRYLPNIFLLDAAPDGSFRYRVVGSLISEFFGVGNPSGMTPEDVFGANAEVALSPLRICRDGRAPYMHTASASWLYRDRTYVFYTALLLPFGESDDAVDKILCCAEFLSEEEAART</sequence>
<organism evidence="1 2">
    <name type="scientific">Parvibaculum lavamentivorans (strain DS-1 / DSM 13023 / NCIMB 13966)</name>
    <dbReference type="NCBI Taxonomy" id="402881"/>
    <lineage>
        <taxon>Bacteria</taxon>
        <taxon>Pseudomonadati</taxon>
        <taxon>Pseudomonadota</taxon>
        <taxon>Alphaproteobacteria</taxon>
        <taxon>Hyphomicrobiales</taxon>
        <taxon>Parvibaculaceae</taxon>
        <taxon>Parvibaculum</taxon>
    </lineage>
</organism>
<name>A7HTR7_PARL1</name>
<dbReference type="OrthoDB" id="8480244at2"/>
<dbReference type="RefSeq" id="WP_012110591.1">
    <property type="nucleotide sequence ID" value="NC_009719.1"/>
</dbReference>
<dbReference type="eggNOG" id="COG5388">
    <property type="taxonomic scope" value="Bacteria"/>
</dbReference>
<dbReference type="HOGENOM" id="CLU_1453141_0_0_5"/>
<keyword evidence="2" id="KW-1185">Reference proteome</keyword>
<reference evidence="1 2" key="1">
    <citation type="journal article" date="2011" name="Stand. Genomic Sci.">
        <title>Complete genome sequence of Parvibaculum lavamentivorans type strain (DS-1(T)).</title>
        <authorList>
            <person name="Schleheck D."/>
            <person name="Weiss M."/>
            <person name="Pitluck S."/>
            <person name="Bruce D."/>
            <person name="Land M.L."/>
            <person name="Han S."/>
            <person name="Saunders E."/>
            <person name="Tapia R."/>
            <person name="Detter C."/>
            <person name="Brettin T."/>
            <person name="Han J."/>
            <person name="Woyke T."/>
            <person name="Goodwin L."/>
            <person name="Pennacchio L."/>
            <person name="Nolan M."/>
            <person name="Cook A.M."/>
            <person name="Kjelleberg S."/>
            <person name="Thomas T."/>
        </authorList>
    </citation>
    <scope>NUCLEOTIDE SEQUENCE [LARGE SCALE GENOMIC DNA]</scope>
    <source>
        <strain evidence="2">DS-1 / DSM 13023 / NCIMB 13966</strain>
    </source>
</reference>
<evidence type="ECO:0000313" key="2">
    <source>
        <dbReference type="Proteomes" id="UP000006377"/>
    </source>
</evidence>
<dbReference type="EMBL" id="CP000774">
    <property type="protein sequence ID" value="ABS63300.1"/>
    <property type="molecule type" value="Genomic_DNA"/>
</dbReference>
<dbReference type="Proteomes" id="UP000006377">
    <property type="component" value="Chromosome"/>
</dbReference>
<dbReference type="KEGG" id="pla:Plav_1681"/>